<dbReference type="Pfam" id="PF03845">
    <property type="entry name" value="Spore_permease"/>
    <property type="match status" value="1"/>
</dbReference>
<comment type="similarity">
    <text evidence="2">Belongs to the amino acid-polyamine-organocation (APC) superfamily. Spore germination protein (SGP) (TC 2.A.3.9) family.</text>
</comment>
<evidence type="ECO:0000313" key="10">
    <source>
        <dbReference type="Proteomes" id="UP000737402"/>
    </source>
</evidence>
<feature type="transmembrane region" description="Helical" evidence="8">
    <location>
        <begin position="304"/>
        <end position="326"/>
    </location>
</feature>
<dbReference type="EMBL" id="JAFBED010000002">
    <property type="protein sequence ID" value="MBM7619392.1"/>
    <property type="molecule type" value="Genomic_DNA"/>
</dbReference>
<comment type="subcellular location">
    <subcellularLocation>
        <location evidence="1">Membrane</location>
        <topology evidence="1">Multi-pass membrane protein</topology>
    </subcellularLocation>
</comment>
<proteinExistence type="inferred from homology"/>
<keyword evidence="3" id="KW-0813">Transport</keyword>
<dbReference type="NCBIfam" id="TIGR00912">
    <property type="entry name" value="2A0309"/>
    <property type="match status" value="1"/>
</dbReference>
<evidence type="ECO:0000256" key="5">
    <source>
        <dbReference type="ARBA" id="ARBA00022692"/>
    </source>
</evidence>
<reference evidence="9 10" key="1">
    <citation type="submission" date="2021-01" db="EMBL/GenBank/DDBJ databases">
        <title>Genomic Encyclopedia of Type Strains, Phase IV (KMG-IV): sequencing the most valuable type-strain genomes for metagenomic binning, comparative biology and taxonomic classification.</title>
        <authorList>
            <person name="Goeker M."/>
        </authorList>
    </citation>
    <scope>NUCLEOTIDE SEQUENCE [LARGE SCALE GENOMIC DNA]</scope>
    <source>
        <strain evidence="9 10">DSM 25879</strain>
    </source>
</reference>
<evidence type="ECO:0000256" key="3">
    <source>
        <dbReference type="ARBA" id="ARBA00022448"/>
    </source>
</evidence>
<feature type="transmembrane region" description="Helical" evidence="8">
    <location>
        <begin position="143"/>
        <end position="162"/>
    </location>
</feature>
<organism evidence="9 10">
    <name type="scientific">Sutcliffiella tianshenii</name>
    <dbReference type="NCBI Taxonomy" id="1463404"/>
    <lineage>
        <taxon>Bacteria</taxon>
        <taxon>Bacillati</taxon>
        <taxon>Bacillota</taxon>
        <taxon>Bacilli</taxon>
        <taxon>Bacillales</taxon>
        <taxon>Bacillaceae</taxon>
        <taxon>Sutcliffiella</taxon>
    </lineage>
</organism>
<evidence type="ECO:0000256" key="6">
    <source>
        <dbReference type="ARBA" id="ARBA00022989"/>
    </source>
</evidence>
<dbReference type="RefSeq" id="WP_204414395.1">
    <property type="nucleotide sequence ID" value="NZ_JAFBED010000002.1"/>
</dbReference>
<evidence type="ECO:0000256" key="7">
    <source>
        <dbReference type="ARBA" id="ARBA00023136"/>
    </source>
</evidence>
<evidence type="ECO:0000256" key="4">
    <source>
        <dbReference type="ARBA" id="ARBA00022544"/>
    </source>
</evidence>
<sequence length="373" mass="42047">MGSKETISLTQLFIIILIFEMGSATVVGIGSEAKQNVWLAILIAGGIGVIYIMMLHYLLSKKPGKNFFEIVEMALGKWMGRVIIFLYIIYFIYISARVLRDFGELIVSTIFIYTPIEIISITIMLTIVYMLKSGIEVVSRTSEIFFPYVFSFTFLVGLFIMLSGELHISYMLPILAEGIKPVFKSIFPDLLTFPFGELIAFAIVLPYVTKFKKARGFAVASVITSTIVLFYSAVIQVMTLGYEMKGRANFPLLSAAREVSLLDFIERVDIVVVFVVMYGVIVKVCILFFGALKGLEQLSGRPYRVYLMPIGALIALISILITENFAEHIEEGLNIVPLYIHVPFQFILPLFILVIMMFKTRGKKQRSGFEWNG</sequence>
<feature type="transmembrane region" description="Helical" evidence="8">
    <location>
        <begin position="105"/>
        <end position="131"/>
    </location>
</feature>
<name>A0ABS2NXJ1_9BACI</name>
<feature type="transmembrane region" description="Helical" evidence="8">
    <location>
        <begin position="12"/>
        <end position="31"/>
    </location>
</feature>
<evidence type="ECO:0000256" key="2">
    <source>
        <dbReference type="ARBA" id="ARBA00007998"/>
    </source>
</evidence>
<evidence type="ECO:0000313" key="9">
    <source>
        <dbReference type="EMBL" id="MBM7619392.1"/>
    </source>
</evidence>
<feature type="transmembrane region" description="Helical" evidence="8">
    <location>
        <begin position="78"/>
        <end position="99"/>
    </location>
</feature>
<keyword evidence="5 8" id="KW-0812">Transmembrane</keyword>
<comment type="caution">
    <text evidence="9">The sequence shown here is derived from an EMBL/GenBank/DDBJ whole genome shotgun (WGS) entry which is preliminary data.</text>
</comment>
<feature type="transmembrane region" description="Helical" evidence="8">
    <location>
        <begin position="182"/>
        <end position="205"/>
    </location>
</feature>
<keyword evidence="10" id="KW-1185">Reference proteome</keyword>
<gene>
    <name evidence="9" type="ORF">JOC95_001241</name>
</gene>
<dbReference type="Proteomes" id="UP000737402">
    <property type="component" value="Unassembled WGS sequence"/>
</dbReference>
<evidence type="ECO:0000256" key="1">
    <source>
        <dbReference type="ARBA" id="ARBA00004141"/>
    </source>
</evidence>
<feature type="transmembrane region" description="Helical" evidence="8">
    <location>
        <begin position="37"/>
        <end position="58"/>
    </location>
</feature>
<dbReference type="PANTHER" id="PTHR34975:SF2">
    <property type="entry name" value="SPORE GERMINATION PROTEIN A2"/>
    <property type="match status" value="1"/>
</dbReference>
<accession>A0ABS2NXJ1</accession>
<keyword evidence="7 8" id="KW-0472">Membrane</keyword>
<feature type="transmembrane region" description="Helical" evidence="8">
    <location>
        <begin position="217"/>
        <end position="242"/>
    </location>
</feature>
<feature type="transmembrane region" description="Helical" evidence="8">
    <location>
        <begin position="270"/>
        <end position="292"/>
    </location>
</feature>
<evidence type="ECO:0000256" key="8">
    <source>
        <dbReference type="SAM" id="Phobius"/>
    </source>
</evidence>
<keyword evidence="6 8" id="KW-1133">Transmembrane helix</keyword>
<dbReference type="PANTHER" id="PTHR34975">
    <property type="entry name" value="SPORE GERMINATION PROTEIN A2"/>
    <property type="match status" value="1"/>
</dbReference>
<keyword evidence="4" id="KW-0309">Germination</keyword>
<feature type="transmembrane region" description="Helical" evidence="8">
    <location>
        <begin position="338"/>
        <end position="358"/>
    </location>
</feature>
<protein>
    <submittedName>
        <fullName evidence="9">Spore germination protein KB</fullName>
    </submittedName>
</protein>
<dbReference type="InterPro" id="IPR004761">
    <property type="entry name" value="Spore_GerAB"/>
</dbReference>